<dbReference type="CDD" id="cd08948">
    <property type="entry name" value="5beta-POR_like_SDR_a"/>
    <property type="match status" value="1"/>
</dbReference>
<proteinExistence type="predicted"/>
<evidence type="ECO:0000313" key="2">
    <source>
        <dbReference type="EMBL" id="PTB38538.1"/>
    </source>
</evidence>
<dbReference type="EMBL" id="KZ679265">
    <property type="protein sequence ID" value="PTB38538.1"/>
    <property type="molecule type" value="Genomic_DNA"/>
</dbReference>
<evidence type="ECO:0000259" key="1">
    <source>
        <dbReference type="Pfam" id="PF22917"/>
    </source>
</evidence>
<gene>
    <name evidence="2" type="ORF">M441DRAFT_81727</name>
</gene>
<dbReference type="AlphaFoldDB" id="A0A2T3Z145"/>
<protein>
    <recommendedName>
        <fullName evidence="1">PRISE-like Rossmann-fold domain-containing protein</fullName>
    </recommendedName>
</protein>
<dbReference type="PANTHER" id="PTHR32487:SF29">
    <property type="entry name" value="NAD-DEPENDENT EPIMERASE_DEHYDRATASE DOMAIN-CONTAINING PROTEIN"/>
    <property type="match status" value="1"/>
</dbReference>
<dbReference type="STRING" id="1042311.A0A2T3Z145"/>
<sequence length="436" mass="49019">MAWNNFKTHSVFSKDEFYGLPTFPDAEGKKYSAIVTGANGITGAHMIRVLAEAPERWGTIYALSRKPPASLIGGNIKYLAVDFLESPEEIAKQLTEHILNVDYVFFSSYIQPAGVWSNTDELERLNTLLLSNFLSALTLAQKVPKRFLLQTGGKHYGLHLGPGINPMEESNPRVTSAPNFYYPQEDLLWKWSRENNTEWNVTRPGFIIGAVRDASMNIAHGFSLYAAIQKELGRPLEFPGDITAWDVEKHISSALLIGYHAEWTVLTPSTRNQALNIADGGTFTYGQFWPILAALYGIPYGIPELDDAKYQTVEMPLAPPPRGFGPPGKFRVAWTFEDWANKPEVRQAWETLKARHNLAPQPDPFDKVPEIFGLLDKEILGGWGRSLSMNKSRKQGWNGFVDSSDSLIKTFEELAALKMIPPFKRPEQIDIKFHGY</sequence>
<accession>A0A2T3Z145</accession>
<dbReference type="PANTHER" id="PTHR32487">
    <property type="entry name" value="3-OXO-DELTA(4,5)-STEROID 5-BETA-REDUCTASE"/>
    <property type="match status" value="1"/>
</dbReference>
<dbReference type="Pfam" id="PF22917">
    <property type="entry name" value="PRISE"/>
    <property type="match status" value="1"/>
</dbReference>
<dbReference type="Gene3D" id="3.40.50.720">
    <property type="entry name" value="NAD(P)-binding Rossmann-like Domain"/>
    <property type="match status" value="1"/>
</dbReference>
<dbReference type="InterPro" id="IPR055222">
    <property type="entry name" value="PRISE-like_Rossmann-fold"/>
</dbReference>
<organism evidence="2 3">
    <name type="scientific">Trichoderma asperellum (strain ATCC 204424 / CBS 433.97 / NBRC 101777)</name>
    <dbReference type="NCBI Taxonomy" id="1042311"/>
    <lineage>
        <taxon>Eukaryota</taxon>
        <taxon>Fungi</taxon>
        <taxon>Dikarya</taxon>
        <taxon>Ascomycota</taxon>
        <taxon>Pezizomycotina</taxon>
        <taxon>Sordariomycetes</taxon>
        <taxon>Hypocreomycetidae</taxon>
        <taxon>Hypocreales</taxon>
        <taxon>Hypocreaceae</taxon>
        <taxon>Trichoderma</taxon>
    </lineage>
</organism>
<evidence type="ECO:0000313" key="3">
    <source>
        <dbReference type="Proteomes" id="UP000240493"/>
    </source>
</evidence>
<name>A0A2T3Z145_TRIA4</name>
<feature type="domain" description="PRISE-like Rossmann-fold" evidence="1">
    <location>
        <begin position="33"/>
        <end position="299"/>
    </location>
</feature>
<dbReference type="SUPFAM" id="SSF51735">
    <property type="entry name" value="NAD(P)-binding Rossmann-fold domains"/>
    <property type="match status" value="1"/>
</dbReference>
<reference evidence="2 3" key="1">
    <citation type="submission" date="2016-07" db="EMBL/GenBank/DDBJ databases">
        <title>Multiple horizontal gene transfer events from other fungi enriched the ability of initially mycotrophic Trichoderma (Ascomycota) to feed on dead plant biomass.</title>
        <authorList>
            <consortium name="DOE Joint Genome Institute"/>
            <person name="Aerts A."/>
            <person name="Atanasova L."/>
            <person name="Chenthamara K."/>
            <person name="Zhang J."/>
            <person name="Grujic M."/>
            <person name="Henrissat B."/>
            <person name="Kuo A."/>
            <person name="Salamov A."/>
            <person name="Lipzen A."/>
            <person name="Labutti K."/>
            <person name="Barry K."/>
            <person name="Miao Y."/>
            <person name="Rahimi M.J."/>
            <person name="Shen Q."/>
            <person name="Grigoriev I.V."/>
            <person name="Kubicek C.P."/>
            <person name="Druzhinina I.S."/>
        </authorList>
    </citation>
    <scope>NUCLEOTIDE SEQUENCE [LARGE SCALE GENOMIC DNA]</scope>
    <source>
        <strain evidence="2 3">CBS 433.97</strain>
    </source>
</reference>
<keyword evidence="3" id="KW-1185">Reference proteome</keyword>
<dbReference type="OrthoDB" id="1731983at2759"/>
<dbReference type="Proteomes" id="UP000240493">
    <property type="component" value="Unassembled WGS sequence"/>
</dbReference>
<dbReference type="InterPro" id="IPR036291">
    <property type="entry name" value="NAD(P)-bd_dom_sf"/>
</dbReference>